<reference evidence="6 7" key="1">
    <citation type="journal article" date="2019" name="Microorganisms">
        <title>Genome Insights into the Novel Species Microvirga brassicacearum, a Rapeseed Endophyte with Biotechnological Potential.</title>
        <authorList>
            <person name="Jimenez-Gomez A."/>
            <person name="Saati-Santamaria Z."/>
            <person name="Igual J.M."/>
            <person name="Rivas R."/>
            <person name="Mateos P.F."/>
            <person name="Garcia-Fraile P."/>
        </authorList>
    </citation>
    <scope>NUCLEOTIDE SEQUENCE [LARGE SCALE GENOMIC DNA]</scope>
    <source>
        <strain evidence="6 7">CDVBN77</strain>
    </source>
</reference>
<dbReference type="InterPro" id="IPR039424">
    <property type="entry name" value="SBP_5"/>
</dbReference>
<comment type="similarity">
    <text evidence="2">Belongs to the bacterial solute-binding protein 5 family.</text>
</comment>
<evidence type="ECO:0000313" key="7">
    <source>
        <dbReference type="Proteomes" id="UP000325684"/>
    </source>
</evidence>
<dbReference type="PANTHER" id="PTHR30290">
    <property type="entry name" value="PERIPLASMIC BINDING COMPONENT OF ABC TRANSPORTER"/>
    <property type="match status" value="1"/>
</dbReference>
<dbReference type="InterPro" id="IPR000914">
    <property type="entry name" value="SBP_5_dom"/>
</dbReference>
<name>A0A5N3PJ73_9HYPH</name>
<comment type="subcellular location">
    <subcellularLocation>
        <location evidence="1">Periplasm</location>
    </subcellularLocation>
</comment>
<dbReference type="PIRSF" id="PIRSF002741">
    <property type="entry name" value="MppA"/>
    <property type="match status" value="1"/>
</dbReference>
<accession>A0A5N3PJ73</accession>
<dbReference type="PROSITE" id="PS01040">
    <property type="entry name" value="SBP_BACTERIAL_5"/>
    <property type="match status" value="1"/>
</dbReference>
<dbReference type="GO" id="GO:0042938">
    <property type="term" value="P:dipeptide transport"/>
    <property type="evidence" value="ECO:0007669"/>
    <property type="project" value="TreeGrafter"/>
</dbReference>
<feature type="signal peptide" evidence="4">
    <location>
        <begin position="1"/>
        <end position="24"/>
    </location>
</feature>
<dbReference type="InterPro" id="IPR023765">
    <property type="entry name" value="SBP_5_CS"/>
</dbReference>
<comment type="caution">
    <text evidence="6">The sequence shown here is derived from an EMBL/GenBank/DDBJ whole genome shotgun (WGS) entry which is preliminary data.</text>
</comment>
<protein>
    <submittedName>
        <fullName evidence="6">ABC transporter substrate-binding protein</fullName>
    </submittedName>
</protein>
<gene>
    <name evidence="6" type="ORF">FEZ63_00530</name>
</gene>
<evidence type="ECO:0000313" key="6">
    <source>
        <dbReference type="EMBL" id="KAB0269789.1"/>
    </source>
</evidence>
<dbReference type="GO" id="GO:1904680">
    <property type="term" value="F:peptide transmembrane transporter activity"/>
    <property type="evidence" value="ECO:0007669"/>
    <property type="project" value="TreeGrafter"/>
</dbReference>
<dbReference type="EMBL" id="VCMV01000001">
    <property type="protein sequence ID" value="KAB0269789.1"/>
    <property type="molecule type" value="Genomic_DNA"/>
</dbReference>
<dbReference type="CDD" id="cd08493">
    <property type="entry name" value="PBP2_DppA_like"/>
    <property type="match status" value="1"/>
</dbReference>
<feature type="domain" description="Solute-binding protein family 5" evidence="5">
    <location>
        <begin position="69"/>
        <end position="447"/>
    </location>
</feature>
<evidence type="ECO:0000256" key="2">
    <source>
        <dbReference type="ARBA" id="ARBA00005695"/>
    </source>
</evidence>
<proteinExistence type="inferred from homology"/>
<keyword evidence="3 4" id="KW-0732">Signal</keyword>
<dbReference type="Proteomes" id="UP000325684">
    <property type="component" value="Unassembled WGS sequence"/>
</dbReference>
<organism evidence="6 7">
    <name type="scientific">Microvirga brassicacearum</name>
    <dbReference type="NCBI Taxonomy" id="2580413"/>
    <lineage>
        <taxon>Bacteria</taxon>
        <taxon>Pseudomonadati</taxon>
        <taxon>Pseudomonadota</taxon>
        <taxon>Alphaproteobacteria</taxon>
        <taxon>Hyphomicrobiales</taxon>
        <taxon>Methylobacteriaceae</taxon>
        <taxon>Microvirga</taxon>
    </lineage>
</organism>
<dbReference type="Gene3D" id="3.10.105.10">
    <property type="entry name" value="Dipeptide-binding Protein, Domain 3"/>
    <property type="match status" value="1"/>
</dbReference>
<evidence type="ECO:0000256" key="3">
    <source>
        <dbReference type="ARBA" id="ARBA00022729"/>
    </source>
</evidence>
<dbReference type="SUPFAM" id="SSF53850">
    <property type="entry name" value="Periplasmic binding protein-like II"/>
    <property type="match status" value="1"/>
</dbReference>
<keyword evidence="7" id="KW-1185">Reference proteome</keyword>
<dbReference type="InterPro" id="IPR030678">
    <property type="entry name" value="Peptide/Ni-bd"/>
</dbReference>
<evidence type="ECO:0000259" key="5">
    <source>
        <dbReference type="Pfam" id="PF00496"/>
    </source>
</evidence>
<dbReference type="Pfam" id="PF00496">
    <property type="entry name" value="SBP_bac_5"/>
    <property type="match status" value="1"/>
</dbReference>
<evidence type="ECO:0000256" key="4">
    <source>
        <dbReference type="SAM" id="SignalP"/>
    </source>
</evidence>
<dbReference type="PANTHER" id="PTHR30290:SF38">
    <property type="entry name" value="D,D-DIPEPTIDE-BINDING PERIPLASMIC PROTEIN DDPA-RELATED"/>
    <property type="match status" value="1"/>
</dbReference>
<dbReference type="GO" id="GO:0030288">
    <property type="term" value="C:outer membrane-bounded periplasmic space"/>
    <property type="evidence" value="ECO:0007669"/>
    <property type="project" value="TreeGrafter"/>
</dbReference>
<dbReference type="OrthoDB" id="9803988at2"/>
<dbReference type="RefSeq" id="WP_150941682.1">
    <property type="nucleotide sequence ID" value="NZ_VCMV01000001.1"/>
</dbReference>
<feature type="chain" id="PRO_5024291733" evidence="4">
    <location>
        <begin position="25"/>
        <end position="536"/>
    </location>
</feature>
<dbReference type="GO" id="GO:0043190">
    <property type="term" value="C:ATP-binding cassette (ABC) transporter complex"/>
    <property type="evidence" value="ECO:0007669"/>
    <property type="project" value="InterPro"/>
</dbReference>
<dbReference type="AlphaFoldDB" id="A0A5N3PJ73"/>
<evidence type="ECO:0000256" key="1">
    <source>
        <dbReference type="ARBA" id="ARBA00004418"/>
    </source>
</evidence>
<dbReference type="Gene3D" id="3.90.76.10">
    <property type="entry name" value="Dipeptide-binding Protein, Domain 1"/>
    <property type="match status" value="1"/>
</dbReference>
<sequence length="536" mass="59279">MKRNRCLVAPIFAAGLFLSAPAVASTLIVCTEGNPDTLSPQYTTSGTTYDVTENIYNKLVMVERGGAAIVPGLAETWTASPDAKVFEFKLRKGVKWQSNKTFTPTRDMNADDVIFTFERQGNRDHPFHKVGGAAYATYENVLAGKIAKLEKVDDYTVRFTLNVPTAAFVGSLSDGSFAIMSAEHADKMLKAGTPDQIDTAPVGTGPFSLVRFQRDTEVRMKKFPGYWGNATPDMAAKVDNVVYLIAPEPSVRIAKLKAGECHIARYPNMPDFETIKADPKLELVQGPVADMSYITFKLKEKPFSDKRVREALAHAIDLEAINKAVFFPGSKTTGSLVPPTLWGRNDELKPRAYDPEKAKALLAEAGYPEGFTTDLWAMPIARPYMPNGRRAAEMIQADWAKIGVKAKIVTYEWGEYIKRIRNREASVGMTGGMWDFPDPGHSITGRWTCVEGKPRPNNTPDWCNADFQKEMDAASQISDQEQRAKHYRKAQEIWLADIPGVLLGNGAKFEAARREVKDFKVQPFGGTPLYGVSLAD</sequence>
<dbReference type="Gene3D" id="3.40.190.10">
    <property type="entry name" value="Periplasmic binding protein-like II"/>
    <property type="match status" value="1"/>
</dbReference>